<dbReference type="InterPro" id="IPR036291">
    <property type="entry name" value="NAD(P)-bd_dom_sf"/>
</dbReference>
<dbReference type="PANTHER" id="PTHR43008">
    <property type="entry name" value="BENZIL REDUCTASE"/>
    <property type="match status" value="1"/>
</dbReference>
<accession>A0ABU4C2Z9</accession>
<dbReference type="InterPro" id="IPR002347">
    <property type="entry name" value="SDR_fam"/>
</dbReference>
<comment type="similarity">
    <text evidence="1">Belongs to the short-chain dehydrogenases/reductases (SDR) family.</text>
</comment>
<protein>
    <submittedName>
        <fullName evidence="3">SDR family oxidoreductase</fullName>
    </submittedName>
</protein>
<name>A0ABU4C2Z9_RHOGO</name>
<dbReference type="PRINTS" id="PR00080">
    <property type="entry name" value="SDRFAMILY"/>
</dbReference>
<dbReference type="RefSeq" id="WP_317545329.1">
    <property type="nucleotide sequence ID" value="NZ_JAWLKB010000025.1"/>
</dbReference>
<dbReference type="PROSITE" id="PS00061">
    <property type="entry name" value="ADH_SHORT"/>
    <property type="match status" value="1"/>
</dbReference>
<dbReference type="EMBL" id="JAWLKB010000025">
    <property type="protein sequence ID" value="MDV6270877.1"/>
    <property type="molecule type" value="Genomic_DNA"/>
</dbReference>
<evidence type="ECO:0000313" key="3">
    <source>
        <dbReference type="EMBL" id="MDV6270877.1"/>
    </source>
</evidence>
<evidence type="ECO:0000313" key="4">
    <source>
        <dbReference type="Proteomes" id="UP001185927"/>
    </source>
</evidence>
<dbReference type="InterPro" id="IPR020904">
    <property type="entry name" value="Sc_DH/Rdtase_CS"/>
</dbReference>
<evidence type="ECO:0000256" key="2">
    <source>
        <dbReference type="ARBA" id="ARBA00023002"/>
    </source>
</evidence>
<proteinExistence type="inferred from homology"/>
<keyword evidence="4" id="KW-1185">Reference proteome</keyword>
<evidence type="ECO:0000256" key="1">
    <source>
        <dbReference type="ARBA" id="ARBA00006484"/>
    </source>
</evidence>
<gene>
    <name evidence="3" type="ORF">R3Q16_30055</name>
</gene>
<comment type="caution">
    <text evidence="3">The sequence shown here is derived from an EMBL/GenBank/DDBJ whole genome shotgun (WGS) entry which is preliminary data.</text>
</comment>
<dbReference type="SUPFAM" id="SSF51735">
    <property type="entry name" value="NAD(P)-binding Rossmann-fold domains"/>
    <property type="match status" value="1"/>
</dbReference>
<dbReference type="Pfam" id="PF13561">
    <property type="entry name" value="adh_short_C2"/>
    <property type="match status" value="1"/>
</dbReference>
<dbReference type="PRINTS" id="PR00081">
    <property type="entry name" value="GDHRDH"/>
</dbReference>
<organism evidence="3 4">
    <name type="scientific">Rhodococcus globerulus</name>
    <dbReference type="NCBI Taxonomy" id="33008"/>
    <lineage>
        <taxon>Bacteria</taxon>
        <taxon>Bacillati</taxon>
        <taxon>Actinomycetota</taxon>
        <taxon>Actinomycetes</taxon>
        <taxon>Mycobacteriales</taxon>
        <taxon>Nocardiaceae</taxon>
        <taxon>Rhodococcus</taxon>
    </lineage>
</organism>
<keyword evidence="2" id="KW-0560">Oxidoreductase</keyword>
<reference evidence="3 4" key="1">
    <citation type="submission" date="2023-10" db="EMBL/GenBank/DDBJ databases">
        <title>Development of a sustainable strategy for remediation of hydrocarbon-contaminated territories based on the waste exchange concept.</title>
        <authorList>
            <person name="Krivoruchko A."/>
        </authorList>
    </citation>
    <scope>NUCLEOTIDE SEQUENCE [LARGE SCALE GENOMIC DNA]</scope>
    <source>
        <strain evidence="3 4">IEGM 1203</strain>
    </source>
</reference>
<dbReference type="Proteomes" id="UP001185927">
    <property type="component" value="Unassembled WGS sequence"/>
</dbReference>
<dbReference type="Gene3D" id="3.40.50.720">
    <property type="entry name" value="NAD(P)-binding Rossmann-like Domain"/>
    <property type="match status" value="1"/>
</dbReference>
<dbReference type="PANTHER" id="PTHR43008:SF4">
    <property type="entry name" value="CHAIN DEHYDROGENASE, PUTATIVE (AFU_ORTHOLOGUE AFUA_4G08710)-RELATED"/>
    <property type="match status" value="1"/>
</dbReference>
<sequence>MYKEKHDLSGRTAVITGGARGIGREAVVALAEMGARCVIVDILDDHGVESARDIAAAGGGSVDYKHLDVRDAAAVAETFAQIRSEYGGLDILVTSAGVVVHKPSADNTVEDWRHVLDTNLDGTFWSIREAARQMRELGTRGVVVTIGSMSGIAVNRPQQQASYNASKAAVHSLTASLAAEYAPDGIRVNSVAPGYILTDLTKDGVSQEWMDEWTSLTPQARMGNPDEVASIVAFLASDAASFMTGATVVADGGYTVW</sequence>